<name>A0ABP8DFT3_9ACTN</name>
<evidence type="ECO:0000313" key="2">
    <source>
        <dbReference type="Proteomes" id="UP001500620"/>
    </source>
</evidence>
<keyword evidence="2" id="KW-1185">Reference proteome</keyword>
<dbReference type="Gene3D" id="2.30.320.10">
    <property type="entry name" value="YwqG-like"/>
    <property type="match status" value="1"/>
</dbReference>
<sequence length="196" mass="21011">MAMPVEWRIAGFERAEEPVVGAVTKFGGQPHWIGEPQWPVSAGWGTPMRFVAQIDLRLVGGEGLAYVFVTHGEHGRDVEDFDPDVIYPDGGENAVIVQPGGDYGGEVRDLREGPTLYDPDGSAAEYTVELVLGAQPEDDAIGGAAPPPHKDGGAWRGLLRLATNWTPFYLNLGAAPLAFALLSADGRRGQFLVEDS</sequence>
<dbReference type="InterPro" id="IPR035948">
    <property type="entry name" value="YwqG-like_sf"/>
</dbReference>
<comment type="caution">
    <text evidence="1">The sequence shown here is derived from an EMBL/GenBank/DDBJ whole genome shotgun (WGS) entry which is preliminary data.</text>
</comment>
<dbReference type="EMBL" id="BAABAT010000019">
    <property type="protein sequence ID" value="GAA4254972.1"/>
    <property type="molecule type" value="Genomic_DNA"/>
</dbReference>
<dbReference type="RefSeq" id="WP_345131935.1">
    <property type="nucleotide sequence ID" value="NZ_BAABAT010000019.1"/>
</dbReference>
<dbReference type="Proteomes" id="UP001500620">
    <property type="component" value="Unassembled WGS sequence"/>
</dbReference>
<protein>
    <submittedName>
        <fullName evidence="1">Uncharacterized protein</fullName>
    </submittedName>
</protein>
<evidence type="ECO:0000313" key="1">
    <source>
        <dbReference type="EMBL" id="GAA4254972.1"/>
    </source>
</evidence>
<dbReference type="InterPro" id="IPR015315">
    <property type="entry name" value="DUF1963"/>
</dbReference>
<dbReference type="SUPFAM" id="SSF103032">
    <property type="entry name" value="Hypothetical protein YwqG"/>
    <property type="match status" value="1"/>
</dbReference>
<reference evidence="2" key="1">
    <citation type="journal article" date="2019" name="Int. J. Syst. Evol. Microbiol.">
        <title>The Global Catalogue of Microorganisms (GCM) 10K type strain sequencing project: providing services to taxonomists for standard genome sequencing and annotation.</title>
        <authorList>
            <consortium name="The Broad Institute Genomics Platform"/>
            <consortium name="The Broad Institute Genome Sequencing Center for Infectious Disease"/>
            <person name="Wu L."/>
            <person name="Ma J."/>
        </authorList>
    </citation>
    <scope>NUCLEOTIDE SEQUENCE [LARGE SCALE GENOMIC DNA]</scope>
    <source>
        <strain evidence="2">JCM 17441</strain>
    </source>
</reference>
<organism evidence="1 2">
    <name type="scientific">Dactylosporangium darangshiense</name>
    <dbReference type="NCBI Taxonomy" id="579108"/>
    <lineage>
        <taxon>Bacteria</taxon>
        <taxon>Bacillati</taxon>
        <taxon>Actinomycetota</taxon>
        <taxon>Actinomycetes</taxon>
        <taxon>Micromonosporales</taxon>
        <taxon>Micromonosporaceae</taxon>
        <taxon>Dactylosporangium</taxon>
    </lineage>
</organism>
<gene>
    <name evidence="1" type="ORF">GCM10022255_061810</name>
</gene>
<accession>A0ABP8DFT3</accession>
<dbReference type="Pfam" id="PF09234">
    <property type="entry name" value="DUF1963"/>
    <property type="match status" value="1"/>
</dbReference>
<proteinExistence type="predicted"/>